<organism evidence="3 4">
    <name type="scientific">candidate division WOR-3 bacterium JGI_Cruoil_03_44_89</name>
    <dbReference type="NCBI Taxonomy" id="1973748"/>
    <lineage>
        <taxon>Bacteria</taxon>
        <taxon>Bacteria division WOR-3</taxon>
    </lineage>
</organism>
<dbReference type="EMBL" id="NOZQ01000130">
    <property type="protein sequence ID" value="OYD15324.1"/>
    <property type="molecule type" value="Genomic_DNA"/>
</dbReference>
<evidence type="ECO:0000313" key="3">
    <source>
        <dbReference type="EMBL" id="OYD15324.1"/>
    </source>
</evidence>
<feature type="transmembrane region" description="Helical" evidence="1">
    <location>
        <begin position="247"/>
        <end position="265"/>
    </location>
</feature>
<evidence type="ECO:0000313" key="4">
    <source>
        <dbReference type="Proteomes" id="UP000215215"/>
    </source>
</evidence>
<accession>A0A235BSV9</accession>
<gene>
    <name evidence="3" type="ORF">CH333_06060</name>
</gene>
<evidence type="ECO:0000259" key="2">
    <source>
        <dbReference type="Pfam" id="PF13485"/>
    </source>
</evidence>
<dbReference type="InterPro" id="IPR039568">
    <property type="entry name" value="Peptidase_MA-like_dom"/>
</dbReference>
<keyword evidence="1" id="KW-0812">Transmembrane</keyword>
<feature type="domain" description="Peptidase MA-like" evidence="2">
    <location>
        <begin position="35"/>
        <end position="233"/>
    </location>
</feature>
<sequence>MLFLSLLFLVVQNSGNLSIEYDEIDRDLAMEILGTAREALPEISDFIGYVYKKDIRIKLISDVKEFQSLTEEGFPDWGVGFADAENSLIIIYSPRVVKSNIDVKSITKHELAHIVLGGAAGGYALPRWFNEGIAMYCSQEWRFGRERVLAIANFTNSLIPLSSLEHTFPSDARRAELAYTESFSAVAYIIKNFGREALRDIIRNLREENFDGAVFSALAITYGEFTREWGAWAKKTYNWAYFLSTNWFLWIIILVVFLVVGIISLRGRRRKLKELEGDRQDAYHSGNDANES</sequence>
<name>A0A235BSV9_UNCW3</name>
<dbReference type="AlphaFoldDB" id="A0A235BSV9"/>
<dbReference type="Proteomes" id="UP000215215">
    <property type="component" value="Unassembled WGS sequence"/>
</dbReference>
<protein>
    <recommendedName>
        <fullName evidence="2">Peptidase MA-like domain-containing protein</fullName>
    </recommendedName>
</protein>
<keyword evidence="1" id="KW-0472">Membrane</keyword>
<evidence type="ECO:0000256" key="1">
    <source>
        <dbReference type="SAM" id="Phobius"/>
    </source>
</evidence>
<keyword evidence="1" id="KW-1133">Transmembrane helix</keyword>
<proteinExistence type="predicted"/>
<comment type="caution">
    <text evidence="3">The sequence shown here is derived from an EMBL/GenBank/DDBJ whole genome shotgun (WGS) entry which is preliminary data.</text>
</comment>
<dbReference type="Pfam" id="PF13485">
    <property type="entry name" value="Peptidase_MA_2"/>
    <property type="match status" value="1"/>
</dbReference>
<reference evidence="3 4" key="1">
    <citation type="submission" date="2017-07" db="EMBL/GenBank/DDBJ databases">
        <title>Recovery of genomes from metagenomes via a dereplication, aggregation, and scoring strategy.</title>
        <authorList>
            <person name="Sieber C.M."/>
            <person name="Probst A.J."/>
            <person name="Sharrar A."/>
            <person name="Thomas B.C."/>
            <person name="Hess M."/>
            <person name="Tringe S.G."/>
            <person name="Banfield J.F."/>
        </authorList>
    </citation>
    <scope>NUCLEOTIDE SEQUENCE [LARGE SCALE GENOMIC DNA]</scope>
    <source>
        <strain evidence="3">JGI_Cruoil_03_44_89</strain>
    </source>
</reference>